<evidence type="ECO:0000313" key="2">
    <source>
        <dbReference type="Proteomes" id="UP000034588"/>
    </source>
</evidence>
<name>A0A0G1Z2H9_9BACT</name>
<evidence type="ECO:0000313" key="1">
    <source>
        <dbReference type="EMBL" id="KKW12974.1"/>
    </source>
</evidence>
<organism evidence="1 2">
    <name type="scientific">Candidatus Gottesmanbacteria bacterium GW2011_GWB1_49_7</name>
    <dbReference type="NCBI Taxonomy" id="1618448"/>
    <lineage>
        <taxon>Bacteria</taxon>
        <taxon>Candidatus Gottesmaniibacteriota</taxon>
    </lineage>
</organism>
<protein>
    <submittedName>
        <fullName evidence="1">Uncharacterized protein</fullName>
    </submittedName>
</protein>
<comment type="caution">
    <text evidence="1">The sequence shown here is derived from an EMBL/GenBank/DDBJ whole genome shotgun (WGS) entry which is preliminary data.</text>
</comment>
<proteinExistence type="predicted"/>
<reference evidence="1 2" key="1">
    <citation type="journal article" date="2015" name="Nature">
        <title>rRNA introns, odd ribosomes, and small enigmatic genomes across a large radiation of phyla.</title>
        <authorList>
            <person name="Brown C.T."/>
            <person name="Hug L.A."/>
            <person name="Thomas B.C."/>
            <person name="Sharon I."/>
            <person name="Castelle C.J."/>
            <person name="Singh A."/>
            <person name="Wilkins M.J."/>
            <person name="Williams K.H."/>
            <person name="Banfield J.F."/>
        </authorList>
    </citation>
    <scope>NUCLEOTIDE SEQUENCE [LARGE SCALE GENOMIC DNA]</scope>
</reference>
<sequence length="146" mass="16861">MCSLTFDLVLLRGLSLRLLVFILTTTRGHWVPGDDVLSKQCGVNLTMRMHRRVAWNITTFDPFVYVERLDRFFHQDDLPNFRGLTAGTTWVSSHSRLFRTKAKMLKFLNSDTRCPVGGAEGWIVMRVTWRGGHVWTGEYAVMKKPN</sequence>
<accession>A0A0G1Z2H9</accession>
<dbReference type="EMBL" id="LCQD01000006">
    <property type="protein sequence ID" value="KKW12974.1"/>
    <property type="molecule type" value="Genomic_DNA"/>
</dbReference>
<gene>
    <name evidence="1" type="ORF">UY48_C0006G0027</name>
</gene>
<dbReference type="Proteomes" id="UP000034588">
    <property type="component" value="Unassembled WGS sequence"/>
</dbReference>
<dbReference type="AlphaFoldDB" id="A0A0G1Z2H9"/>